<feature type="domain" description="Aspartate/glutamate/uridylate kinase" evidence="10">
    <location>
        <begin position="21"/>
        <end position="248"/>
    </location>
</feature>
<proteinExistence type="inferred from homology"/>
<feature type="site" description="Transition state stabilizer" evidence="9">
    <location>
        <position position="25"/>
    </location>
</feature>
<evidence type="ECO:0000313" key="11">
    <source>
        <dbReference type="EMBL" id="SFZ70278.1"/>
    </source>
</evidence>
<dbReference type="GO" id="GO:0005524">
    <property type="term" value="F:ATP binding"/>
    <property type="evidence" value="ECO:0007669"/>
    <property type="project" value="UniProtKB-UniRule"/>
</dbReference>
<dbReference type="STRING" id="1122154.SAMN02746068_00152"/>
<dbReference type="InterPro" id="IPR004662">
    <property type="entry name" value="AcgluKinase_fam"/>
</dbReference>
<evidence type="ECO:0000256" key="1">
    <source>
        <dbReference type="ARBA" id="ARBA00004828"/>
    </source>
</evidence>
<evidence type="ECO:0000256" key="8">
    <source>
        <dbReference type="ARBA" id="ARBA00048141"/>
    </source>
</evidence>
<comment type="similarity">
    <text evidence="9">Belongs to the acetylglutamate kinase family. ArgB subfamily.</text>
</comment>
<evidence type="ECO:0000256" key="7">
    <source>
        <dbReference type="ARBA" id="ARBA00022840"/>
    </source>
</evidence>
<dbReference type="Pfam" id="PF00696">
    <property type="entry name" value="AA_kinase"/>
    <property type="match status" value="1"/>
</dbReference>
<dbReference type="InterPro" id="IPR041727">
    <property type="entry name" value="NAGK-C"/>
</dbReference>
<feature type="binding site" evidence="9">
    <location>
        <begin position="60"/>
        <end position="61"/>
    </location>
    <ligand>
        <name>substrate</name>
    </ligand>
</feature>
<dbReference type="AlphaFoldDB" id="A0A1K2H3N0"/>
<dbReference type="SUPFAM" id="SSF53633">
    <property type="entry name" value="Carbamate kinase-like"/>
    <property type="match status" value="1"/>
</dbReference>
<dbReference type="GO" id="GO:0005737">
    <property type="term" value="C:cytoplasm"/>
    <property type="evidence" value="ECO:0007669"/>
    <property type="project" value="UniProtKB-SubCell"/>
</dbReference>
<keyword evidence="6 9" id="KW-0418">Kinase</keyword>
<keyword evidence="3 9" id="KW-0028">Amino-acid biosynthesis</keyword>
<dbReference type="InterPro" id="IPR001057">
    <property type="entry name" value="Glu/AcGlu_kinase"/>
</dbReference>
<dbReference type="FunFam" id="3.40.1160.10:FF:000004">
    <property type="entry name" value="Acetylglutamate kinase"/>
    <property type="match status" value="1"/>
</dbReference>
<comment type="function">
    <text evidence="9">Catalyzes the ATP-dependent phosphorylation of N-acetyl-L-glutamate.</text>
</comment>
<dbReference type="PANTHER" id="PTHR23342:SF0">
    <property type="entry name" value="N-ACETYLGLUTAMATE SYNTHASE, MITOCHONDRIAL"/>
    <property type="match status" value="1"/>
</dbReference>
<evidence type="ECO:0000256" key="4">
    <source>
        <dbReference type="ARBA" id="ARBA00022679"/>
    </source>
</evidence>
<keyword evidence="2 9" id="KW-0055">Arginine biosynthesis</keyword>
<dbReference type="PIRSF" id="PIRSF000728">
    <property type="entry name" value="NAGK"/>
    <property type="match status" value="1"/>
</dbReference>
<dbReference type="RefSeq" id="WP_072353408.1">
    <property type="nucleotide sequence ID" value="NZ_FPKS01000001.1"/>
</dbReference>
<dbReference type="PRINTS" id="PR00474">
    <property type="entry name" value="GLU5KINASE"/>
</dbReference>
<evidence type="ECO:0000256" key="9">
    <source>
        <dbReference type="HAMAP-Rule" id="MF_00082"/>
    </source>
</evidence>
<dbReference type="NCBIfam" id="TIGR00761">
    <property type="entry name" value="argB"/>
    <property type="match status" value="1"/>
</dbReference>
<evidence type="ECO:0000259" key="10">
    <source>
        <dbReference type="Pfam" id="PF00696"/>
    </source>
</evidence>
<dbReference type="GO" id="GO:0003991">
    <property type="term" value="F:acetylglutamate kinase activity"/>
    <property type="evidence" value="ECO:0007669"/>
    <property type="project" value="UniProtKB-UniRule"/>
</dbReference>
<reference evidence="11 12" key="1">
    <citation type="submission" date="2016-11" db="EMBL/GenBank/DDBJ databases">
        <authorList>
            <person name="Jaros S."/>
            <person name="Januszkiewicz K."/>
            <person name="Wedrychowicz H."/>
        </authorList>
    </citation>
    <scope>NUCLEOTIDE SEQUENCE [LARGE SCALE GENOMIC DNA]</scope>
    <source>
        <strain evidence="11 12">DSM 22330</strain>
    </source>
</reference>
<comment type="pathway">
    <text evidence="1 9">Amino-acid biosynthesis; L-arginine biosynthesis; N(2)-acetyl-L-ornithine from L-glutamate: step 2/4.</text>
</comment>
<evidence type="ECO:0000256" key="3">
    <source>
        <dbReference type="ARBA" id="ARBA00022605"/>
    </source>
</evidence>
<keyword evidence="4 9" id="KW-0808">Transferase</keyword>
<dbReference type="OrthoDB" id="9803155at2"/>
<dbReference type="UniPathway" id="UPA00068">
    <property type="reaction ID" value="UER00107"/>
</dbReference>
<comment type="catalytic activity">
    <reaction evidence="8 9">
        <text>N-acetyl-L-glutamate + ATP = N-acetyl-L-glutamyl 5-phosphate + ADP</text>
        <dbReference type="Rhea" id="RHEA:14629"/>
        <dbReference type="ChEBI" id="CHEBI:30616"/>
        <dbReference type="ChEBI" id="CHEBI:44337"/>
        <dbReference type="ChEBI" id="CHEBI:57936"/>
        <dbReference type="ChEBI" id="CHEBI:456216"/>
        <dbReference type="EC" id="2.7.2.8"/>
    </reaction>
</comment>
<dbReference type="InterPro" id="IPR001048">
    <property type="entry name" value="Asp/Glu/Uridylate_kinase"/>
</dbReference>
<dbReference type="InterPro" id="IPR036393">
    <property type="entry name" value="AceGlu_kinase-like_sf"/>
</dbReference>
<dbReference type="EMBL" id="FPKS01000001">
    <property type="protein sequence ID" value="SFZ70278.1"/>
    <property type="molecule type" value="Genomic_DNA"/>
</dbReference>
<organism evidence="11 12">
    <name type="scientific">Pseudolactococcus chungangensis CAU 28 = DSM 22330</name>
    <dbReference type="NCBI Taxonomy" id="1122154"/>
    <lineage>
        <taxon>Bacteria</taxon>
        <taxon>Bacillati</taxon>
        <taxon>Bacillota</taxon>
        <taxon>Bacilli</taxon>
        <taxon>Lactobacillales</taxon>
        <taxon>Streptococcaceae</taxon>
        <taxon>Pseudolactococcus</taxon>
    </lineage>
</organism>
<comment type="subcellular location">
    <subcellularLocation>
        <location evidence="9">Cytoplasm</location>
    </subcellularLocation>
</comment>
<evidence type="ECO:0000256" key="6">
    <source>
        <dbReference type="ARBA" id="ARBA00022777"/>
    </source>
</evidence>
<dbReference type="Gene3D" id="3.40.1160.10">
    <property type="entry name" value="Acetylglutamate kinase-like"/>
    <property type="match status" value="1"/>
</dbReference>
<evidence type="ECO:0000256" key="5">
    <source>
        <dbReference type="ARBA" id="ARBA00022741"/>
    </source>
</evidence>
<keyword evidence="5 9" id="KW-0547">Nucleotide-binding</keyword>
<keyword evidence="9" id="KW-0963">Cytoplasm</keyword>
<feature type="binding site" evidence="9">
    <location>
        <position position="82"/>
    </location>
    <ligand>
        <name>substrate</name>
    </ligand>
</feature>
<gene>
    <name evidence="9" type="primary">argB</name>
    <name evidence="11" type="ORF">SAMN02746068_00152</name>
</gene>
<feature type="site" description="Transition state stabilizer" evidence="9">
    <location>
        <position position="237"/>
    </location>
</feature>
<evidence type="ECO:0000256" key="2">
    <source>
        <dbReference type="ARBA" id="ARBA00022571"/>
    </source>
</evidence>
<keyword evidence="7 9" id="KW-0067">ATP-binding</keyword>
<evidence type="ECO:0000313" key="12">
    <source>
        <dbReference type="Proteomes" id="UP000185655"/>
    </source>
</evidence>
<dbReference type="InterPro" id="IPR037528">
    <property type="entry name" value="ArgB"/>
</dbReference>
<accession>A0A1K2H3N0</accession>
<name>A0A1K2H3N0_9LACT</name>
<dbReference type="HAMAP" id="MF_00082">
    <property type="entry name" value="ArgB"/>
    <property type="match status" value="1"/>
</dbReference>
<feature type="binding site" evidence="9">
    <location>
        <position position="174"/>
    </location>
    <ligand>
        <name>substrate</name>
    </ligand>
</feature>
<dbReference type="GO" id="GO:0042450">
    <property type="term" value="P:L-arginine biosynthetic process via ornithine"/>
    <property type="evidence" value="ECO:0007669"/>
    <property type="project" value="UniProtKB-UniRule"/>
</dbReference>
<dbReference type="CDD" id="cd04250">
    <property type="entry name" value="AAK_NAGK-C"/>
    <property type="match status" value="1"/>
</dbReference>
<dbReference type="Proteomes" id="UP000185655">
    <property type="component" value="Unassembled WGS sequence"/>
</dbReference>
<sequence length="292" mass="31487">MNVPETLTAALPFMLKYQGQTVVIKYGGNAMTDDAIKKSVLSDILLLKTLGINVVLVHGGGPAINELLEKYGKESKFINGLRYTDEETAELALTALSGMVNKSLVRDIQRLGGEAIGISGIDGRMIEVEQLSEDLGFVGNITKINTEIIERIAKTAAIPVIATAGVDAAGEIYNVNADTAASRIAGELQAERFILLSDVRGLYSNFPDEASFLSETTLSEIDQLVAAGKISGGMIPKLEAIKYAMQNGLNEAVLLDGRMKNSLIFELFTSEGFGTLIKKDNLDLTKYKQFMS</sequence>
<dbReference type="PANTHER" id="PTHR23342">
    <property type="entry name" value="N-ACETYLGLUTAMATE SYNTHASE"/>
    <property type="match status" value="1"/>
</dbReference>
<protein>
    <recommendedName>
        <fullName evidence="9">Acetylglutamate kinase</fullName>
        <ecNumber evidence="9">2.7.2.8</ecNumber>
    </recommendedName>
    <alternativeName>
        <fullName evidence="9">N-acetyl-L-glutamate 5-phosphotransferase</fullName>
    </alternativeName>
    <alternativeName>
        <fullName evidence="9">NAG kinase</fullName>
        <shortName evidence="9">NAGK</shortName>
    </alternativeName>
</protein>
<dbReference type="EC" id="2.7.2.8" evidence="9"/>